<protein>
    <submittedName>
        <fullName evidence="3">CRISPR type III-B/RAMP module RAMP protein Cmr4</fullName>
    </submittedName>
</protein>
<keyword evidence="1" id="KW-0051">Antiviral defense</keyword>
<name>A0A1M5A6H3_MARH1</name>
<dbReference type="InterPro" id="IPR005537">
    <property type="entry name" value="RAMP_III_fam"/>
</dbReference>
<dbReference type="AlphaFoldDB" id="A0A1M5A6H3"/>
<proteinExistence type="predicted"/>
<dbReference type="PANTHER" id="PTHR36700:SF1">
    <property type="entry name" value="CRISPR SYSTEM CMR SUBUNIT CMR4"/>
    <property type="match status" value="1"/>
</dbReference>
<dbReference type="InterPro" id="IPR013410">
    <property type="entry name" value="CRISPR-assoc_RAMP_Cmr4"/>
</dbReference>
<dbReference type="GO" id="GO:0051607">
    <property type="term" value="P:defense response to virus"/>
    <property type="evidence" value="ECO:0007669"/>
    <property type="project" value="UniProtKB-KW"/>
</dbReference>
<keyword evidence="4" id="KW-1185">Reference proteome</keyword>
<accession>A0A1M5A6H3</accession>
<gene>
    <name evidence="3" type="ORF">SAMN02745164_02112</name>
</gene>
<dbReference type="STRING" id="1122195.SAMN02745164_02112"/>
<dbReference type="OrthoDB" id="9789361at2"/>
<dbReference type="Pfam" id="PF03787">
    <property type="entry name" value="RAMPs"/>
    <property type="match status" value="1"/>
</dbReference>
<dbReference type="RefSeq" id="WP_072865994.1">
    <property type="nucleotide sequence ID" value="NZ_FQUI01000053.1"/>
</dbReference>
<reference evidence="3" key="1">
    <citation type="submission" date="2016-11" db="EMBL/GenBank/DDBJ databases">
        <authorList>
            <person name="Varghese N."/>
            <person name="Submissions S."/>
        </authorList>
    </citation>
    <scope>NUCLEOTIDE SEQUENCE [LARGE SCALE GENOMIC DNA]</scope>
    <source>
        <strain evidence="3">DSM 16785</strain>
    </source>
</reference>
<dbReference type="NCBIfam" id="TIGR02580">
    <property type="entry name" value="cas_RAMP_Cmr4"/>
    <property type="match status" value="1"/>
</dbReference>
<evidence type="ECO:0000313" key="3">
    <source>
        <dbReference type="EMBL" id="SHF25775.1"/>
    </source>
</evidence>
<organism evidence="3 4">
    <name type="scientific">Marinitoga hydrogenitolerans (strain DSM 16785 / JCM 12826 / AT1271)</name>
    <dbReference type="NCBI Taxonomy" id="1122195"/>
    <lineage>
        <taxon>Bacteria</taxon>
        <taxon>Thermotogati</taxon>
        <taxon>Thermotogota</taxon>
        <taxon>Thermotogae</taxon>
        <taxon>Petrotogales</taxon>
        <taxon>Petrotogaceae</taxon>
        <taxon>Marinitoga</taxon>
    </lineage>
</organism>
<comment type="caution">
    <text evidence="3">The sequence shown here is derived from an EMBL/GenBank/DDBJ whole genome shotgun (WGS) entry which is preliminary data.</text>
</comment>
<evidence type="ECO:0000259" key="2">
    <source>
        <dbReference type="Pfam" id="PF03787"/>
    </source>
</evidence>
<dbReference type="Proteomes" id="UP000184334">
    <property type="component" value="Unassembled WGS sequence"/>
</dbReference>
<dbReference type="EMBL" id="FQUI01000053">
    <property type="protein sequence ID" value="SHF25775.1"/>
    <property type="molecule type" value="Genomic_DNA"/>
</dbReference>
<dbReference type="PANTHER" id="PTHR36700">
    <property type="entry name" value="CRISPR SYSTEM CMR SUBUNIT CMR4"/>
    <property type="match status" value="1"/>
</dbReference>
<sequence>MNNIRLNYKILIKTESPLHINDGGVHIDIIDSTVIKDSVGYPMIPGTTLKGSIRDFFHQKFDLPNKKYFELKLFGNFKKLEKQNKELNAKKGDFLYDFLKMGSLKFNDAKLLFFPINVYGDIVYITSPQILKNININFIFSEQNENFNIEWILKNKNFDLMYIDKYKIEGEIKDNTKKYLETLKKYFEGSNIIDINYSNILVVSDYLMKYLVDKNYYYRTGIVVDYETGVAKENLLYNLQLVPEDTIFITNINYIWDYGELLQSYKNLMKDKMEKIQMSVVLENLFEGYSKYILLTGIGMGTTRGFGRIKFEYKGGVENGNN</sequence>
<evidence type="ECO:0000256" key="1">
    <source>
        <dbReference type="ARBA" id="ARBA00023118"/>
    </source>
</evidence>
<evidence type="ECO:0000313" key="4">
    <source>
        <dbReference type="Proteomes" id="UP000184334"/>
    </source>
</evidence>
<feature type="domain" description="CRISPR type III-associated protein" evidence="2">
    <location>
        <begin position="12"/>
        <end position="310"/>
    </location>
</feature>